<dbReference type="InterPro" id="IPR021508">
    <property type="entry name" value="Gp17-like"/>
</dbReference>
<accession>A0A398BPS3</accession>
<reference evidence="1 2" key="1">
    <citation type="submission" date="2018-09" db="EMBL/GenBank/DDBJ databases">
        <title>Gemmobacter lutimaris sp. nov., a marine bacterium isolated from tidal flat.</title>
        <authorList>
            <person name="Lee D.W."/>
            <person name="Yoo Y."/>
            <person name="Kim J.-J."/>
            <person name="Kim B.S."/>
        </authorList>
    </citation>
    <scope>NUCLEOTIDE SEQUENCE [LARGE SCALE GENOMIC DNA]</scope>
    <source>
        <strain evidence="1 2">YJ-T1-11</strain>
    </source>
</reference>
<sequence length="133" mass="14303">MSVSEGLQAVLRDRLVSDTAVSSFVGERVLDEPKAPVTFPYITFGPSDVTPDDADCIAARIETQQIDVWSNADDGKAEAKRICDAVRKALHGFSAEMSDGALVESYVTLVRVMGDPEEGISHGVLTVECTVEE</sequence>
<organism evidence="1 2">
    <name type="scientific">Gemmobacter lutimaris</name>
    <dbReference type="NCBI Taxonomy" id="2306023"/>
    <lineage>
        <taxon>Bacteria</taxon>
        <taxon>Pseudomonadati</taxon>
        <taxon>Pseudomonadota</taxon>
        <taxon>Alphaproteobacteria</taxon>
        <taxon>Rhodobacterales</taxon>
        <taxon>Paracoccaceae</taxon>
        <taxon>Gemmobacter</taxon>
    </lineage>
</organism>
<dbReference type="OrthoDB" id="7630456at2"/>
<dbReference type="Proteomes" id="UP000266649">
    <property type="component" value="Unassembled WGS sequence"/>
</dbReference>
<dbReference type="Gene3D" id="3.30.2000.30">
    <property type="match status" value="1"/>
</dbReference>
<keyword evidence="2" id="KW-1185">Reference proteome</keyword>
<dbReference type="Pfam" id="PF11367">
    <property type="entry name" value="Tail_completion_gp17"/>
    <property type="match status" value="1"/>
</dbReference>
<dbReference type="EMBL" id="QXXQ01000006">
    <property type="protein sequence ID" value="RID91547.1"/>
    <property type="molecule type" value="Genomic_DNA"/>
</dbReference>
<dbReference type="InterPro" id="IPR053745">
    <property type="entry name" value="Viral_Tail_Comp_sf"/>
</dbReference>
<dbReference type="AlphaFoldDB" id="A0A398BPS3"/>
<dbReference type="RefSeq" id="WP_119135151.1">
    <property type="nucleotide sequence ID" value="NZ_QXXQ01000006.1"/>
</dbReference>
<gene>
    <name evidence="1" type="ORF">D2N39_12650</name>
</gene>
<proteinExistence type="predicted"/>
<name>A0A398BPS3_9RHOB</name>
<evidence type="ECO:0000313" key="2">
    <source>
        <dbReference type="Proteomes" id="UP000266649"/>
    </source>
</evidence>
<evidence type="ECO:0000313" key="1">
    <source>
        <dbReference type="EMBL" id="RID91547.1"/>
    </source>
</evidence>
<comment type="caution">
    <text evidence="1">The sequence shown here is derived from an EMBL/GenBank/DDBJ whole genome shotgun (WGS) entry which is preliminary data.</text>
</comment>
<protein>
    <submittedName>
        <fullName evidence="1">DUF3168 domain-containing protein</fullName>
    </submittedName>
</protein>